<sequence length="195" mass="23160">MMSRSTDCFDDTESLRPDANVFELEQRRITFSTEYVEMKLGKSRSDTLKTHEDLLRLVNFCKDTLDKKDVKSMIAVQEVGKPEVKYQFFYNFVYYSFFYDKGYYVTIYLFSLEATGLNLLTELYSFNVPKSISELPQFVMRFDEIKIMVCYQENCVLANRIHKESRKRMSIQQQTTRNILNLKKPKKLRSSIAFK</sequence>
<dbReference type="Proteomes" id="UP001448207">
    <property type="component" value="Unassembled WGS sequence"/>
</dbReference>
<keyword evidence="2" id="KW-1185">Reference proteome</keyword>
<dbReference type="EMBL" id="JBCLYO010000016">
    <property type="protein sequence ID" value="KAL0081896.1"/>
    <property type="molecule type" value="Genomic_DNA"/>
</dbReference>
<protein>
    <submittedName>
        <fullName evidence="1">Uncharacterized protein</fullName>
    </submittedName>
</protein>
<accession>A0ABR3AU37</accession>
<comment type="caution">
    <text evidence="1">The sequence shown here is derived from an EMBL/GenBank/DDBJ whole genome shotgun (WGS) entry which is preliminary data.</text>
</comment>
<proteinExistence type="predicted"/>
<name>A0ABR3AU37_PHYBL</name>
<gene>
    <name evidence="1" type="ORF">J3Q64DRAFT_1680805</name>
</gene>
<reference evidence="1 2" key="1">
    <citation type="submission" date="2024-04" db="EMBL/GenBank/DDBJ databases">
        <title>Symmetric and asymmetric DNA N6-adenine methylation regulates different biological responses in Mucorales.</title>
        <authorList>
            <consortium name="Lawrence Berkeley National Laboratory"/>
            <person name="Lax C."/>
            <person name="Mondo S.J."/>
            <person name="Osorio-Concepcion M."/>
            <person name="Muszewska A."/>
            <person name="Corrochano-Luque M."/>
            <person name="Gutierrez G."/>
            <person name="Riley R."/>
            <person name="Lipzen A."/>
            <person name="Guo J."/>
            <person name="Hundley H."/>
            <person name="Amirebrahimi M."/>
            <person name="Ng V."/>
            <person name="Lorenzo-Gutierrez D."/>
            <person name="Binder U."/>
            <person name="Yang J."/>
            <person name="Song Y."/>
            <person name="Canovas D."/>
            <person name="Navarro E."/>
            <person name="Freitag M."/>
            <person name="Gabaldon T."/>
            <person name="Grigoriev I.V."/>
            <person name="Corrochano L.M."/>
            <person name="Nicolas F.E."/>
            <person name="Garre V."/>
        </authorList>
    </citation>
    <scope>NUCLEOTIDE SEQUENCE [LARGE SCALE GENOMIC DNA]</scope>
    <source>
        <strain evidence="1 2">L51</strain>
    </source>
</reference>
<organism evidence="1 2">
    <name type="scientific">Phycomyces blakesleeanus</name>
    <dbReference type="NCBI Taxonomy" id="4837"/>
    <lineage>
        <taxon>Eukaryota</taxon>
        <taxon>Fungi</taxon>
        <taxon>Fungi incertae sedis</taxon>
        <taxon>Mucoromycota</taxon>
        <taxon>Mucoromycotina</taxon>
        <taxon>Mucoromycetes</taxon>
        <taxon>Mucorales</taxon>
        <taxon>Phycomycetaceae</taxon>
        <taxon>Phycomyces</taxon>
    </lineage>
</organism>
<evidence type="ECO:0000313" key="2">
    <source>
        <dbReference type="Proteomes" id="UP001448207"/>
    </source>
</evidence>
<evidence type="ECO:0000313" key="1">
    <source>
        <dbReference type="EMBL" id="KAL0081896.1"/>
    </source>
</evidence>